<feature type="transmembrane region" description="Helical" evidence="1">
    <location>
        <begin position="157"/>
        <end position="178"/>
    </location>
</feature>
<keyword evidence="1" id="KW-0812">Transmembrane</keyword>
<feature type="transmembrane region" description="Helical" evidence="1">
    <location>
        <begin position="54"/>
        <end position="75"/>
    </location>
</feature>
<comment type="caution">
    <text evidence="3">The sequence shown here is derived from an EMBL/GenBank/DDBJ whole genome shotgun (WGS) entry which is preliminary data.</text>
</comment>
<dbReference type="Pfam" id="PF13386">
    <property type="entry name" value="DsbD_2"/>
    <property type="match status" value="1"/>
</dbReference>
<dbReference type="InterPro" id="IPR039447">
    <property type="entry name" value="UreH-like_TM_dom"/>
</dbReference>
<keyword evidence="1" id="KW-1133">Transmembrane helix</keyword>
<feature type="domain" description="Urease accessory protein UreH-like transmembrane" evidence="2">
    <location>
        <begin position="8"/>
        <end position="203"/>
    </location>
</feature>
<dbReference type="RefSeq" id="WP_166691923.1">
    <property type="nucleotide sequence ID" value="NZ_WAEL01000003.1"/>
</dbReference>
<reference evidence="3" key="1">
    <citation type="submission" date="2024-05" db="EMBL/GenBank/DDBJ databases">
        <authorList>
            <person name="Jung D.-H."/>
        </authorList>
    </citation>
    <scope>NUCLEOTIDE SEQUENCE</scope>
    <source>
        <strain evidence="3">JA-25</strain>
    </source>
</reference>
<proteinExistence type="predicted"/>
<dbReference type="PANTHER" id="PTHR42208:SF1">
    <property type="entry name" value="HEAVY METAL TRANSPORTER"/>
    <property type="match status" value="1"/>
</dbReference>
<name>A0ABX0QE86_9BACT</name>
<dbReference type="EMBL" id="WAEL01000003">
    <property type="protein sequence ID" value="NID10700.1"/>
    <property type="molecule type" value="Genomic_DNA"/>
</dbReference>
<dbReference type="Proteomes" id="UP000606008">
    <property type="component" value="Unassembled WGS sequence"/>
</dbReference>
<keyword evidence="1" id="KW-0472">Membrane</keyword>
<evidence type="ECO:0000313" key="4">
    <source>
        <dbReference type="Proteomes" id="UP000606008"/>
    </source>
</evidence>
<sequence length="236" mass="24685">MSIAWLLTALTTGLVGSLHCVGMCGPLAMALPVGRLPHAQRALGVGTYHLARLTAYATVGATFGLAGQGFLLMGLQRPLSICAGLLLLAWTLWARGKFGSLITAKSTRWIVGPIGHLLQEPAWYSFTALGFLNGLLPCGFVYVALAGAITTGNAADSAIYMAIFGAGTVPALLLVRAVPSLFPLSLRRRFTRLMPIMAVCVAVLLLARGLYHPGTSAGHSSDQPIPVCHGPLIVGK</sequence>
<gene>
    <name evidence="3" type="ORF">F7231_11010</name>
</gene>
<evidence type="ECO:0000259" key="2">
    <source>
        <dbReference type="Pfam" id="PF13386"/>
    </source>
</evidence>
<feature type="transmembrane region" description="Helical" evidence="1">
    <location>
        <begin position="190"/>
        <end position="211"/>
    </location>
</feature>
<protein>
    <submittedName>
        <fullName evidence="3">Sulfite exporter TauE/SafE family protein</fullName>
    </submittedName>
</protein>
<organism evidence="3 4">
    <name type="scientific">Fibrivirga algicola</name>
    <dbReference type="NCBI Taxonomy" id="2950420"/>
    <lineage>
        <taxon>Bacteria</taxon>
        <taxon>Pseudomonadati</taxon>
        <taxon>Bacteroidota</taxon>
        <taxon>Cytophagia</taxon>
        <taxon>Cytophagales</taxon>
        <taxon>Spirosomataceae</taxon>
        <taxon>Fibrivirga</taxon>
    </lineage>
</organism>
<keyword evidence="4" id="KW-1185">Reference proteome</keyword>
<accession>A0ABX0QE86</accession>
<feature type="transmembrane region" description="Helical" evidence="1">
    <location>
        <begin position="82"/>
        <end position="102"/>
    </location>
</feature>
<evidence type="ECO:0000313" key="3">
    <source>
        <dbReference type="EMBL" id="NID10700.1"/>
    </source>
</evidence>
<dbReference type="PANTHER" id="PTHR42208">
    <property type="entry name" value="HEAVY METAL TRANSPORTER-RELATED"/>
    <property type="match status" value="1"/>
</dbReference>
<evidence type="ECO:0000256" key="1">
    <source>
        <dbReference type="SAM" id="Phobius"/>
    </source>
</evidence>
<feature type="transmembrane region" description="Helical" evidence="1">
    <location>
        <begin position="122"/>
        <end position="145"/>
    </location>
</feature>